<proteinExistence type="predicted"/>
<dbReference type="InterPro" id="IPR028994">
    <property type="entry name" value="Integrin_alpha_N"/>
</dbReference>
<dbReference type="AlphaFoldDB" id="A0A7C9MAR9"/>
<accession>A0A7C9MAR9</accession>
<dbReference type="EMBL" id="WUPT01000001">
    <property type="protein sequence ID" value="MXQ06371.1"/>
    <property type="molecule type" value="Genomic_DNA"/>
</dbReference>
<dbReference type="SUPFAM" id="SSF69318">
    <property type="entry name" value="Integrin alpha N-terminal domain"/>
    <property type="match status" value="1"/>
</dbReference>
<comment type="caution">
    <text evidence="3">The sequence shown here is derived from an EMBL/GenBank/DDBJ whole genome shotgun (WGS) entry which is preliminary data.</text>
</comment>
<name>A0A7C9MAR9_9RHOB</name>
<reference evidence="3 4" key="1">
    <citation type="submission" date="2019-12" db="EMBL/GenBank/DDBJ databases">
        <authorList>
            <person name="Lee S.D."/>
        </authorList>
    </citation>
    <scope>NUCLEOTIDE SEQUENCE [LARGE SCALE GENOMIC DNA]</scope>
    <source>
        <strain evidence="3 4">GH1-50</strain>
    </source>
</reference>
<feature type="signal peptide" evidence="2">
    <location>
        <begin position="1"/>
        <end position="20"/>
    </location>
</feature>
<evidence type="ECO:0000313" key="3">
    <source>
        <dbReference type="EMBL" id="MXQ06371.1"/>
    </source>
</evidence>
<organism evidence="3 4">
    <name type="scientific">Kangsaoukella pontilimi</name>
    <dbReference type="NCBI Taxonomy" id="2691042"/>
    <lineage>
        <taxon>Bacteria</taxon>
        <taxon>Pseudomonadati</taxon>
        <taxon>Pseudomonadota</taxon>
        <taxon>Alphaproteobacteria</taxon>
        <taxon>Rhodobacterales</taxon>
        <taxon>Paracoccaceae</taxon>
        <taxon>Kangsaoukella</taxon>
    </lineage>
</organism>
<keyword evidence="4" id="KW-1185">Reference proteome</keyword>
<dbReference type="Proteomes" id="UP000480350">
    <property type="component" value="Unassembled WGS sequence"/>
</dbReference>
<dbReference type="Pfam" id="PF13517">
    <property type="entry name" value="FG-GAP_3"/>
    <property type="match status" value="1"/>
</dbReference>
<dbReference type="InterPro" id="IPR013517">
    <property type="entry name" value="FG-GAP"/>
</dbReference>
<evidence type="ECO:0000256" key="2">
    <source>
        <dbReference type="SAM" id="SignalP"/>
    </source>
</evidence>
<evidence type="ECO:0000256" key="1">
    <source>
        <dbReference type="ARBA" id="ARBA00022729"/>
    </source>
</evidence>
<reference evidence="3 4" key="2">
    <citation type="submission" date="2020-03" db="EMBL/GenBank/DDBJ databases">
        <title>Kangsaoukella pontilimi gen. nov., sp. nov., a new member of the family Rhodobacteraceae isolated from a tidal mudflat.</title>
        <authorList>
            <person name="Kim I.S."/>
        </authorList>
    </citation>
    <scope>NUCLEOTIDE SEQUENCE [LARGE SCALE GENOMIC DNA]</scope>
    <source>
        <strain evidence="3 4">GH1-50</strain>
    </source>
</reference>
<keyword evidence="1 2" id="KW-0732">Signal</keyword>
<dbReference type="RefSeq" id="WP_160762312.1">
    <property type="nucleotide sequence ID" value="NZ_WUPT01000001.1"/>
</dbReference>
<evidence type="ECO:0000313" key="4">
    <source>
        <dbReference type="Proteomes" id="UP000480350"/>
    </source>
</evidence>
<feature type="chain" id="PRO_5028965717" evidence="2">
    <location>
        <begin position="21"/>
        <end position="236"/>
    </location>
</feature>
<protein>
    <submittedName>
        <fullName evidence="3">VCBS repeat-containing protein</fullName>
    </submittedName>
</protein>
<sequence length="236" mass="25311">MRYAAAVAGLVAAWFATPSAALDIREAVYSEPTTRYAHGVLGDAIEWGALELRGADGKLYRIHLPEYRVFEDTAPRLVDVDGDGEAEVVVVESDTTLGARLAVYDTEGLVSATKFIGTSNRWLAPVGIGAADLDGDGQVELAYVDRPHLAKTLRIFRFAPDALVPLADLPGVTNHRIGETDIAGGIRNCGGLPELIVASADWSRVMAVRFDGTGFTTRDAGRHRGRESFDRALGCN</sequence>
<gene>
    <name evidence="3" type="ORF">GQ651_00785</name>
</gene>